<name>A0AAN8PBR1_POLSC</name>
<dbReference type="GO" id="GO:0005615">
    <property type="term" value="C:extracellular space"/>
    <property type="evidence" value="ECO:0007669"/>
    <property type="project" value="TreeGrafter"/>
</dbReference>
<dbReference type="InterPro" id="IPR052278">
    <property type="entry name" value="Chordin-like_regulators"/>
</dbReference>
<comment type="caution">
    <text evidence="2">The sequence shown here is derived from an EMBL/GenBank/DDBJ whole genome shotgun (WGS) entry which is preliminary data.</text>
</comment>
<dbReference type="GO" id="GO:0036122">
    <property type="term" value="F:BMP binding"/>
    <property type="evidence" value="ECO:0007669"/>
    <property type="project" value="TreeGrafter"/>
</dbReference>
<organism evidence="2 3">
    <name type="scientific">Polyplax serrata</name>
    <name type="common">Common mouse louse</name>
    <dbReference type="NCBI Taxonomy" id="468196"/>
    <lineage>
        <taxon>Eukaryota</taxon>
        <taxon>Metazoa</taxon>
        <taxon>Ecdysozoa</taxon>
        <taxon>Arthropoda</taxon>
        <taxon>Hexapoda</taxon>
        <taxon>Insecta</taxon>
        <taxon>Pterygota</taxon>
        <taxon>Neoptera</taxon>
        <taxon>Paraneoptera</taxon>
        <taxon>Psocodea</taxon>
        <taxon>Troctomorpha</taxon>
        <taxon>Phthiraptera</taxon>
        <taxon>Anoplura</taxon>
        <taxon>Polyplacidae</taxon>
        <taxon>Polyplax</taxon>
    </lineage>
</organism>
<dbReference type="PANTHER" id="PTHR46526">
    <property type="entry name" value="CHORDIN"/>
    <property type="match status" value="1"/>
</dbReference>
<sequence>MLSNRECEWLCRLLRDQTRSPDEISVVIGSGVGECHFGKTIKELGSTWSADLGPPFGVMYCIRCECVPFQKKRRIVAKVQCRNIKHECPKPTCDEPVLLPGKCCKTCLGDQKFVYLLDWNITNA</sequence>
<dbReference type="GO" id="GO:0030514">
    <property type="term" value="P:negative regulation of BMP signaling pathway"/>
    <property type="evidence" value="ECO:0007669"/>
    <property type="project" value="TreeGrafter"/>
</dbReference>
<dbReference type="Pfam" id="PF00093">
    <property type="entry name" value="VWC"/>
    <property type="match status" value="1"/>
</dbReference>
<dbReference type="EMBL" id="JAWJWE010000042">
    <property type="protein sequence ID" value="KAK6618430.1"/>
    <property type="molecule type" value="Genomic_DNA"/>
</dbReference>
<dbReference type="Proteomes" id="UP001372834">
    <property type="component" value="Unassembled WGS sequence"/>
</dbReference>
<feature type="domain" description="VWFC" evidence="1">
    <location>
        <begin position="35"/>
        <end position="107"/>
    </location>
</feature>
<gene>
    <name evidence="2" type="ORF">RUM43_013623</name>
</gene>
<protein>
    <recommendedName>
        <fullName evidence="1">VWFC domain-containing protein</fullName>
    </recommendedName>
</protein>
<reference evidence="2 3" key="1">
    <citation type="submission" date="2023-10" db="EMBL/GenBank/DDBJ databases">
        <title>Genomes of two closely related lineages of the louse Polyplax serrata with different host specificities.</title>
        <authorList>
            <person name="Martinu J."/>
            <person name="Tarabai H."/>
            <person name="Stefka J."/>
            <person name="Hypsa V."/>
        </authorList>
    </citation>
    <scope>NUCLEOTIDE SEQUENCE [LARGE SCALE GENOMIC DNA]</scope>
    <source>
        <strain evidence="2">HR10_N</strain>
    </source>
</reference>
<accession>A0AAN8PBR1</accession>
<proteinExistence type="predicted"/>
<evidence type="ECO:0000259" key="1">
    <source>
        <dbReference type="Pfam" id="PF00093"/>
    </source>
</evidence>
<evidence type="ECO:0000313" key="2">
    <source>
        <dbReference type="EMBL" id="KAK6618430.1"/>
    </source>
</evidence>
<dbReference type="PANTHER" id="PTHR46526:SF1">
    <property type="entry name" value="CHORDIN"/>
    <property type="match status" value="1"/>
</dbReference>
<dbReference type="InterPro" id="IPR001007">
    <property type="entry name" value="VWF_dom"/>
</dbReference>
<dbReference type="SUPFAM" id="SSF57603">
    <property type="entry name" value="FnI-like domain"/>
    <property type="match status" value="1"/>
</dbReference>
<evidence type="ECO:0000313" key="3">
    <source>
        <dbReference type="Proteomes" id="UP001372834"/>
    </source>
</evidence>
<dbReference type="GO" id="GO:0009953">
    <property type="term" value="P:dorsal/ventral pattern formation"/>
    <property type="evidence" value="ECO:0007669"/>
    <property type="project" value="TreeGrafter"/>
</dbReference>
<dbReference type="AlphaFoldDB" id="A0AAN8PBR1"/>